<gene>
    <name evidence="3" type="ORF">PINE0816_LOCUS22169</name>
</gene>
<feature type="compositionally biased region" description="Basic and acidic residues" evidence="1">
    <location>
        <begin position="214"/>
        <end position="238"/>
    </location>
</feature>
<dbReference type="GO" id="GO:0001682">
    <property type="term" value="P:tRNA 5'-leader removal"/>
    <property type="evidence" value="ECO:0007669"/>
    <property type="project" value="TreeGrafter"/>
</dbReference>
<evidence type="ECO:0000259" key="2">
    <source>
        <dbReference type="Pfam" id="PF11977"/>
    </source>
</evidence>
<evidence type="ECO:0000256" key="1">
    <source>
        <dbReference type="SAM" id="MobiDB-lite"/>
    </source>
</evidence>
<dbReference type="InterPro" id="IPR021869">
    <property type="entry name" value="RNase_Zc3h12_NYN"/>
</dbReference>
<dbReference type="EMBL" id="HBEL01047910">
    <property type="protein sequence ID" value="CAD8426009.1"/>
    <property type="molecule type" value="Transcribed_RNA"/>
</dbReference>
<feature type="domain" description="RNase NYN" evidence="2">
    <location>
        <begin position="262"/>
        <end position="356"/>
    </location>
</feature>
<accession>A0A7S0CK07</accession>
<organism evidence="3">
    <name type="scientific">Proboscia inermis</name>
    <dbReference type="NCBI Taxonomy" id="420281"/>
    <lineage>
        <taxon>Eukaryota</taxon>
        <taxon>Sar</taxon>
        <taxon>Stramenopiles</taxon>
        <taxon>Ochrophyta</taxon>
        <taxon>Bacillariophyta</taxon>
        <taxon>Coscinodiscophyceae</taxon>
        <taxon>Rhizosoleniophycidae</taxon>
        <taxon>Rhizosoleniales</taxon>
        <taxon>Rhizosoleniaceae</taxon>
        <taxon>Proboscia</taxon>
    </lineage>
</organism>
<evidence type="ECO:0000313" key="3">
    <source>
        <dbReference type="EMBL" id="CAD8426009.1"/>
    </source>
</evidence>
<feature type="region of interest" description="Disordered" evidence="1">
    <location>
        <begin position="382"/>
        <end position="404"/>
    </location>
</feature>
<name>A0A7S0CK07_9STRA</name>
<dbReference type="AlphaFoldDB" id="A0A7S0CK07"/>
<dbReference type="Gene3D" id="3.40.50.11980">
    <property type="match status" value="1"/>
</dbReference>
<feature type="region of interest" description="Disordered" evidence="1">
    <location>
        <begin position="114"/>
        <end position="135"/>
    </location>
</feature>
<dbReference type="PANTHER" id="PTHR13547">
    <property type="match status" value="1"/>
</dbReference>
<reference evidence="3" key="1">
    <citation type="submission" date="2021-01" db="EMBL/GenBank/DDBJ databases">
        <authorList>
            <person name="Corre E."/>
            <person name="Pelletier E."/>
            <person name="Niang G."/>
            <person name="Scheremetjew M."/>
            <person name="Finn R."/>
            <person name="Kale V."/>
            <person name="Holt S."/>
            <person name="Cochrane G."/>
            <person name="Meng A."/>
            <person name="Brown T."/>
            <person name="Cohen L."/>
        </authorList>
    </citation>
    <scope>NUCLEOTIDE SEQUENCE</scope>
    <source>
        <strain evidence="3">CCAP1064/1</strain>
    </source>
</reference>
<dbReference type="GO" id="GO:0004526">
    <property type="term" value="F:ribonuclease P activity"/>
    <property type="evidence" value="ECO:0007669"/>
    <property type="project" value="TreeGrafter"/>
</dbReference>
<dbReference type="PANTHER" id="PTHR13547:SF1">
    <property type="entry name" value="MITOCHONDRIAL RIBONUCLEASE P CATALYTIC SUBUNIT"/>
    <property type="match status" value="1"/>
</dbReference>
<dbReference type="Pfam" id="PF11977">
    <property type="entry name" value="RNase_Zc3h12a"/>
    <property type="match status" value="1"/>
</dbReference>
<sequence length="500" mass="56772">MRKEEAVFLEPENYVLIISTLAENGWFRDDAPPLEMSLDDDFKDGMAPVFSGPKLFDHFARQMAQDALEITSSSARRLHNSFLTGMLPKDFASSSPLSSSIAFVNMNNIANNSTKEGKQKPLLLPPLTSLQPNNDRAKDNQLILSRVTIDNKTALCPRSNTALHLIVLDSNQRQQLHQDLVRLAGIQYMEWGSSSKASPKTDEKKSSGITSPNTRHENKRDKKQQPKLSADEKNNRDSKRAEYELSTFADWLNVRKGEPFTAIVDGANVAYSGQNFEQGRFNYHQIKFLTDALISMGENPLVIVPYKYTMKTFHTNNGAQKRRQILNDVEQDILFDFRDDGRLYRVPARCLDDYYWMLASVSDQLKPTGGKGVDMLHVSPNIEGNETDKSSNNINTERFPGTRPMLITNDQMRDHKLELLDTRLFRRWTSCHIVNYNFTAFVGNECVDNEIGLSTPDFFSREIQGNPSGDGTAWHFPVSDWGDNERFCVRIPHLSSESCK</sequence>
<feature type="region of interest" description="Disordered" evidence="1">
    <location>
        <begin position="193"/>
        <end position="238"/>
    </location>
</feature>
<proteinExistence type="predicted"/>
<protein>
    <recommendedName>
        <fullName evidence="2">RNase NYN domain-containing protein</fullName>
    </recommendedName>
</protein>